<keyword evidence="4" id="KW-1185">Reference proteome</keyword>
<proteinExistence type="predicted"/>
<dbReference type="GeneID" id="40310259"/>
<feature type="compositionally biased region" description="Polar residues" evidence="1">
    <location>
        <begin position="203"/>
        <end position="219"/>
    </location>
</feature>
<dbReference type="OrthoDB" id="10562767at2759"/>
<reference evidence="3 4" key="1">
    <citation type="submission" date="2017-09" db="EMBL/GenBank/DDBJ databases">
        <title>Genome sequencing of Besnoitia besnoiti strain Bb-Ger1.</title>
        <authorList>
            <person name="Schares G."/>
            <person name="Venepally P."/>
            <person name="Lorenzi H.A."/>
        </authorList>
    </citation>
    <scope>NUCLEOTIDE SEQUENCE [LARGE SCALE GENOMIC DNA]</scope>
    <source>
        <strain evidence="3 4">Bb-Ger1</strain>
    </source>
</reference>
<feature type="region of interest" description="Disordered" evidence="1">
    <location>
        <begin position="154"/>
        <end position="219"/>
    </location>
</feature>
<feature type="chain" id="PRO_5012202597" evidence="2">
    <location>
        <begin position="19"/>
        <end position="219"/>
    </location>
</feature>
<name>A0A2A9MCS6_BESBE</name>
<evidence type="ECO:0000313" key="4">
    <source>
        <dbReference type="Proteomes" id="UP000224006"/>
    </source>
</evidence>
<dbReference type="AlphaFoldDB" id="A0A2A9MCS6"/>
<organism evidence="3 4">
    <name type="scientific">Besnoitia besnoiti</name>
    <name type="common">Apicomplexan protozoan</name>
    <dbReference type="NCBI Taxonomy" id="94643"/>
    <lineage>
        <taxon>Eukaryota</taxon>
        <taxon>Sar</taxon>
        <taxon>Alveolata</taxon>
        <taxon>Apicomplexa</taxon>
        <taxon>Conoidasida</taxon>
        <taxon>Coccidia</taxon>
        <taxon>Eucoccidiorida</taxon>
        <taxon>Eimeriorina</taxon>
        <taxon>Sarcocystidae</taxon>
        <taxon>Besnoitia</taxon>
    </lineage>
</organism>
<sequence>MPHGLTVLTATMTGGVVGGPAAAGTAGGCCGWCPCCPCCPTPVAVPAAHAGITVGGGAVPGAAMVPGAAVAPGAAMAPGAAVAPGAAMVPGAVPGGWGAGTAAGGYGASMAPGAAGAAGAGGYYGAATGTPALASMMAWFSGANDHAGKLLKKFRDGTGWPEEGEVSRGDDSGDTTSASEPGDANSRRSSMGSTVRRVKRSPNDSLSESGQSTGSLDFI</sequence>
<dbReference type="RefSeq" id="XP_029219688.1">
    <property type="nucleotide sequence ID" value="XM_029363765.1"/>
</dbReference>
<gene>
    <name evidence="3" type="ORF">BESB_053300</name>
</gene>
<comment type="caution">
    <text evidence="3">The sequence shown here is derived from an EMBL/GenBank/DDBJ whole genome shotgun (WGS) entry which is preliminary data.</text>
</comment>
<dbReference type="KEGG" id="bbes:BESB_053300"/>
<dbReference type="VEuPathDB" id="ToxoDB:BESB_053300"/>
<dbReference type="EMBL" id="NWUJ01000004">
    <property type="protein sequence ID" value="PFH35679.1"/>
    <property type="molecule type" value="Genomic_DNA"/>
</dbReference>
<accession>A0A2A9MCS6</accession>
<evidence type="ECO:0000256" key="2">
    <source>
        <dbReference type="SAM" id="SignalP"/>
    </source>
</evidence>
<evidence type="ECO:0000256" key="1">
    <source>
        <dbReference type="SAM" id="MobiDB-lite"/>
    </source>
</evidence>
<protein>
    <submittedName>
        <fullName evidence="3">Uncharacterized protein</fullName>
    </submittedName>
</protein>
<dbReference type="Proteomes" id="UP000224006">
    <property type="component" value="Chromosome IV"/>
</dbReference>
<keyword evidence="2" id="KW-0732">Signal</keyword>
<evidence type="ECO:0000313" key="3">
    <source>
        <dbReference type="EMBL" id="PFH35679.1"/>
    </source>
</evidence>
<feature type="signal peptide" evidence="2">
    <location>
        <begin position="1"/>
        <end position="18"/>
    </location>
</feature>